<evidence type="ECO:0000313" key="2">
    <source>
        <dbReference type="EMBL" id="QSZ67918.1"/>
    </source>
</evidence>
<proteinExistence type="predicted"/>
<reference evidence="2" key="1">
    <citation type="journal article" date="2001" name="Int. J. Syst. Evol. Microbiol.">
        <title>Methanofollis aquaemaris sp. nov., a methanogen isolated from an aquaculture fish pond.</title>
        <authorList>
            <person name="Lai M.C."/>
            <person name="Chen S.C."/>
        </authorList>
    </citation>
    <scope>NUCLEOTIDE SEQUENCE</scope>
    <source>
        <strain evidence="2">N2F9704</strain>
    </source>
</reference>
<name>A0A8A3S711_9EURY</name>
<dbReference type="AlphaFoldDB" id="A0A8A3S711"/>
<dbReference type="GeneID" id="76424824"/>
<keyword evidence="3" id="KW-1185">Reference proteome</keyword>
<dbReference type="GO" id="GO:0006189">
    <property type="term" value="P:'de novo' IMP biosynthetic process"/>
    <property type="evidence" value="ECO:0007669"/>
    <property type="project" value="InterPro"/>
</dbReference>
<evidence type="ECO:0000259" key="1">
    <source>
        <dbReference type="SMART" id="SM01001"/>
    </source>
</evidence>
<dbReference type="PANTHER" id="PTHR43064">
    <property type="entry name" value="PHOSPHORIBOSYLAMINOIMIDAZOLE CARBOXYLASE-RELATED"/>
    <property type="match status" value="1"/>
</dbReference>
<dbReference type="Proteomes" id="UP001042704">
    <property type="component" value="Chromosome"/>
</dbReference>
<protein>
    <submittedName>
        <fullName evidence="2">Nickel pincer cofactor biosynthesis protein LarB</fullName>
    </submittedName>
</protein>
<dbReference type="RefSeq" id="WP_265580837.1">
    <property type="nucleotide sequence ID" value="NZ_CP036172.1"/>
</dbReference>
<dbReference type="Gene3D" id="3.40.50.1970">
    <property type="match status" value="1"/>
</dbReference>
<dbReference type="InterPro" id="IPR039476">
    <property type="entry name" value="P2CMN_synthase_LarB"/>
</dbReference>
<evidence type="ECO:0000313" key="3">
    <source>
        <dbReference type="Proteomes" id="UP001042704"/>
    </source>
</evidence>
<dbReference type="SUPFAM" id="SSF52255">
    <property type="entry name" value="N5-CAIR mutase (phosphoribosylaminoimidazole carboxylase, PurE)"/>
    <property type="match status" value="1"/>
</dbReference>
<organism evidence="2 3">
    <name type="scientific">Methanofollis aquaemaris</name>
    <dbReference type="NCBI Taxonomy" id="126734"/>
    <lineage>
        <taxon>Archaea</taxon>
        <taxon>Methanobacteriati</taxon>
        <taxon>Methanobacteriota</taxon>
        <taxon>Stenosarchaea group</taxon>
        <taxon>Methanomicrobia</taxon>
        <taxon>Methanomicrobiales</taxon>
        <taxon>Methanomicrobiaceae</taxon>
        <taxon>Methanofollis</taxon>
    </lineage>
</organism>
<gene>
    <name evidence="2" type="primary">larB</name>
    <name evidence="2" type="ORF">RJ40_10635</name>
</gene>
<sequence>MSSDRDLREVLDAYAAGELSLDDTIEKISGLRIAKIGELARIDLGREMRCGIPEVVLAEGKETDDLVEIMLRHTEAAGRCLATRVSAAQAAAVEVAAGKAGLLSRHEERAKIIVLSKGGAPEKHKGVVAVLTAGTADIRVAEEARVIAEEMGCTVKTAYDVGAAGVHRLFPALQDLAGAHVYVVAAGREGTLPAVVAGLVDRPVIGVPVSTGYGYMGGGEAALASMLQSCSVLTVVNIDAGFVAGAHAAQIATLAGRA</sequence>
<dbReference type="GO" id="GO:0016787">
    <property type="term" value="F:hydrolase activity"/>
    <property type="evidence" value="ECO:0007669"/>
    <property type="project" value="InterPro"/>
</dbReference>
<dbReference type="NCBIfam" id="NF033503">
    <property type="entry name" value="LarB"/>
    <property type="match status" value="1"/>
</dbReference>
<dbReference type="InterPro" id="IPR000031">
    <property type="entry name" value="PurE_dom"/>
</dbReference>
<feature type="domain" description="PurE" evidence="1">
    <location>
        <begin position="126"/>
        <end position="257"/>
    </location>
</feature>
<dbReference type="SMART" id="SM01001">
    <property type="entry name" value="AIRC"/>
    <property type="match status" value="1"/>
</dbReference>
<dbReference type="KEGG" id="maqe:RJ40_10635"/>
<dbReference type="EMBL" id="CP036172">
    <property type="protein sequence ID" value="QSZ67918.1"/>
    <property type="molecule type" value="Genomic_DNA"/>
</dbReference>
<dbReference type="Pfam" id="PF00731">
    <property type="entry name" value="AIRC"/>
    <property type="match status" value="1"/>
</dbReference>
<accession>A0A8A3S711</accession>
<dbReference type="PANTHER" id="PTHR43064:SF1">
    <property type="entry name" value="SLL1489 PROTEIN"/>
    <property type="match status" value="1"/>
</dbReference>
<reference evidence="2" key="2">
    <citation type="submission" date="2019-02" db="EMBL/GenBank/DDBJ databases">
        <authorList>
            <person name="Chen S.-C."/>
            <person name="Chien H.-H."/>
            <person name="Lai M.-C."/>
        </authorList>
    </citation>
    <scope>NUCLEOTIDE SEQUENCE</scope>
    <source>
        <strain evidence="2">N2F9704</strain>
    </source>
</reference>